<dbReference type="HOGENOM" id="CLU_096258_0_0_3"/>
<dbReference type="EC" id="4.-.-.-" evidence="3"/>
<organism evidence="4 5">
    <name type="scientific">Moorena producens 3L</name>
    <dbReference type="NCBI Taxonomy" id="489825"/>
    <lineage>
        <taxon>Bacteria</taxon>
        <taxon>Bacillati</taxon>
        <taxon>Cyanobacteriota</taxon>
        <taxon>Cyanophyceae</taxon>
        <taxon>Coleofasciculales</taxon>
        <taxon>Coleofasciculaceae</taxon>
        <taxon>Moorena</taxon>
    </lineage>
</organism>
<keyword evidence="2 3" id="KW-0456">Lyase</keyword>
<evidence type="ECO:0000256" key="1">
    <source>
        <dbReference type="ARBA" id="ARBA00010681"/>
    </source>
</evidence>
<reference evidence="5" key="1">
    <citation type="journal article" date="2011" name="Proc. Natl. Acad. Sci. U.S.A.">
        <title>Genomic insights into the physiology and ecology of the marine filamentous cyanobacterium Lyngbya majuscula.</title>
        <authorList>
            <person name="Jones A.C."/>
            <person name="Monroe E.A."/>
            <person name="Podell S."/>
            <person name="Hess W.R."/>
            <person name="Klages S."/>
            <person name="Esquenazi E."/>
            <person name="Niessen S."/>
            <person name="Hoover H."/>
            <person name="Rothmann M."/>
            <person name="Lasken R.S."/>
            <person name="Yates J.R.III."/>
            <person name="Reinhardt R."/>
            <person name="Kube M."/>
            <person name="Burkart M.D."/>
            <person name="Allen E.E."/>
            <person name="Dorrestein P.C."/>
            <person name="Gerwick W.H."/>
            <person name="Gerwick L."/>
        </authorList>
    </citation>
    <scope>NUCLEOTIDE SEQUENCE [LARGE SCALE GENOMIC DNA]</scope>
    <source>
        <strain evidence="5">3L</strain>
    </source>
</reference>
<comment type="function">
    <text evidence="3">Covalently attaches a chromophore to Cys residue(s) of phycobiliproteins.</text>
</comment>
<evidence type="ECO:0000256" key="3">
    <source>
        <dbReference type="HAMAP-Rule" id="MF_01459"/>
    </source>
</evidence>
<dbReference type="Pfam" id="PF09367">
    <property type="entry name" value="CpeS"/>
    <property type="match status" value="2"/>
</dbReference>
<dbReference type="HAMAP" id="MF_01459">
    <property type="entry name" value="Chrphore_lyase_CpxS"/>
    <property type="match status" value="1"/>
</dbReference>
<dbReference type="Gene3D" id="2.40.128.20">
    <property type="match status" value="2"/>
</dbReference>
<dbReference type="AlphaFoldDB" id="F4XM40"/>
<gene>
    <name evidence="3" type="primary">cpcS</name>
    <name evidence="4" type="ORF">LYNGBM3L_17960</name>
</gene>
<dbReference type="OrthoDB" id="554080at2"/>
<proteinExistence type="inferred from homology"/>
<comment type="similarity">
    <text evidence="1 3">Belongs to the CpcS/CpeS biliprotein lyase family.</text>
</comment>
<evidence type="ECO:0000313" key="5">
    <source>
        <dbReference type="Proteomes" id="UP000003959"/>
    </source>
</evidence>
<name>F4XM40_9CYAN</name>
<evidence type="ECO:0000313" key="4">
    <source>
        <dbReference type="EMBL" id="EGJ34389.1"/>
    </source>
</evidence>
<dbReference type="GO" id="GO:0017006">
    <property type="term" value="P:protein-tetrapyrrole linkage"/>
    <property type="evidence" value="ECO:0007669"/>
    <property type="project" value="UniProtKB-UniRule"/>
</dbReference>
<protein>
    <recommendedName>
        <fullName evidence="3">Chromophore lyase CpcS/CpeS</fullName>
        <ecNumber evidence="3">4.-.-.-</ecNumber>
    </recommendedName>
</protein>
<accession>F4XM40</accession>
<dbReference type="RefSeq" id="WP_008180504.1">
    <property type="nucleotide sequence ID" value="NZ_GL890838.1"/>
</dbReference>
<dbReference type="GO" id="GO:0016829">
    <property type="term" value="F:lyase activity"/>
    <property type="evidence" value="ECO:0007669"/>
    <property type="project" value="UniProtKB-KW"/>
</dbReference>
<dbReference type="InterPro" id="IPR012674">
    <property type="entry name" value="Calycin"/>
</dbReference>
<dbReference type="InterPro" id="IPR018536">
    <property type="entry name" value="CpcS/CpeS"/>
</dbReference>
<dbReference type="eggNOG" id="ENOG502Z8E6">
    <property type="taxonomic scope" value="Bacteria"/>
</dbReference>
<dbReference type="CDD" id="cd16339">
    <property type="entry name" value="CpcS"/>
    <property type="match status" value="1"/>
</dbReference>
<evidence type="ECO:0000256" key="2">
    <source>
        <dbReference type="ARBA" id="ARBA00023239"/>
    </source>
</evidence>
<dbReference type="EMBL" id="GL890838">
    <property type="protein sequence ID" value="EGJ34389.1"/>
    <property type="molecule type" value="Genomic_DNA"/>
</dbReference>
<sequence length="190" mass="21010">MDIKEFFEQSAGRWFSQRTSNHITSQPMKNGKSNITMEMLSGDAPEVITLCKQYQIEPGMAIFGLKVIWDGTVVGEQKKQTGSTVVVAVPNPENPDIGKLLRTNGDVEETSFLDAIASGGNPLWPTASLKCRYSISQDDVLTMITEGKTLYAEERFWFASPNFRLRTNVLQQGGQLTMASLATEIRLGVT</sequence>
<keyword evidence="5" id="KW-1185">Reference proteome</keyword>
<dbReference type="Proteomes" id="UP000003959">
    <property type="component" value="Unassembled WGS sequence"/>
</dbReference>